<feature type="transmembrane region" description="Helical" evidence="5">
    <location>
        <begin position="78"/>
        <end position="97"/>
    </location>
</feature>
<keyword evidence="4 5" id="KW-0472">Membrane</keyword>
<dbReference type="PANTHER" id="PTHR43701">
    <property type="entry name" value="MEMBRANE TRANSPORTER PROTEIN MJ0441-RELATED"/>
    <property type="match status" value="1"/>
</dbReference>
<feature type="transmembrane region" description="Helical" evidence="5">
    <location>
        <begin position="197"/>
        <end position="219"/>
    </location>
</feature>
<dbReference type="STRING" id="1125876.SAMN05443292_0834"/>
<feature type="transmembrane region" description="Helical" evidence="5">
    <location>
        <begin position="103"/>
        <end position="120"/>
    </location>
</feature>
<dbReference type="EMBL" id="FOQT01000001">
    <property type="protein sequence ID" value="SFH93055.1"/>
    <property type="molecule type" value="Genomic_DNA"/>
</dbReference>
<keyword evidence="7" id="KW-1185">Reference proteome</keyword>
<reference evidence="6 7" key="1">
    <citation type="submission" date="2016-10" db="EMBL/GenBank/DDBJ databases">
        <authorList>
            <person name="de Groot N.N."/>
        </authorList>
    </citation>
    <scope>NUCLEOTIDE SEQUENCE [LARGE SCALE GENOMIC DNA]</scope>
    <source>
        <strain evidence="6 7">DSM 26000</strain>
    </source>
</reference>
<sequence length="277" mass="30467">MPVEFTIILLIVVSFFIGLYGSLVGFGGGIFMVPILITFFGFPLNLAVGTCMISLVGSSLISTYYNRKDSFVDFKMGTILEIPTIIGVVIGSLLLTYVDSRKLEYVFAGMIIILGLSFFIKLGQKDKNKEGFFARLNKMNPKMIIKNHKNYVAYRVSIVMLIFFGSFSGILAGLFGVGGGFMKTPIMIKVFKIPAKIATATALFMIVITSITGSVSHYLQGHIDFLKSWPVIIGFALGAFASKKLNTHLQDKTLEKMIGVGLLVAAIVMVFNFIYNR</sequence>
<organism evidence="6 7">
    <name type="scientific">Halpernia frigidisoli</name>
    <dbReference type="NCBI Taxonomy" id="1125876"/>
    <lineage>
        <taxon>Bacteria</taxon>
        <taxon>Pseudomonadati</taxon>
        <taxon>Bacteroidota</taxon>
        <taxon>Flavobacteriia</taxon>
        <taxon>Flavobacteriales</taxon>
        <taxon>Weeksellaceae</taxon>
        <taxon>Chryseobacterium group</taxon>
        <taxon>Halpernia</taxon>
    </lineage>
</organism>
<name>A0A1I3E275_9FLAO</name>
<dbReference type="InterPro" id="IPR002781">
    <property type="entry name" value="TM_pro_TauE-like"/>
</dbReference>
<protein>
    <recommendedName>
        <fullName evidence="5">Probable membrane transporter protein</fullName>
    </recommendedName>
</protein>
<feature type="transmembrane region" description="Helical" evidence="5">
    <location>
        <begin position="257"/>
        <end position="275"/>
    </location>
</feature>
<keyword evidence="3 5" id="KW-1133">Transmembrane helix</keyword>
<feature type="transmembrane region" description="Helical" evidence="5">
    <location>
        <begin position="152"/>
        <end position="177"/>
    </location>
</feature>
<dbReference type="GO" id="GO:0005886">
    <property type="term" value="C:plasma membrane"/>
    <property type="evidence" value="ECO:0007669"/>
    <property type="project" value="UniProtKB-SubCell"/>
</dbReference>
<dbReference type="AlphaFoldDB" id="A0A1I3E275"/>
<dbReference type="OrthoDB" id="9777163at2"/>
<dbReference type="InterPro" id="IPR051598">
    <property type="entry name" value="TSUP/Inactive_protease-like"/>
</dbReference>
<evidence type="ECO:0000313" key="7">
    <source>
        <dbReference type="Proteomes" id="UP000198931"/>
    </source>
</evidence>
<keyword evidence="2 5" id="KW-0812">Transmembrane</keyword>
<dbReference type="Pfam" id="PF01925">
    <property type="entry name" value="TauE"/>
    <property type="match status" value="1"/>
</dbReference>
<dbReference type="RefSeq" id="WP_090078866.1">
    <property type="nucleotide sequence ID" value="NZ_FOQT01000001.1"/>
</dbReference>
<dbReference type="PANTHER" id="PTHR43701:SF2">
    <property type="entry name" value="MEMBRANE TRANSPORTER PROTEIN YJNA-RELATED"/>
    <property type="match status" value="1"/>
</dbReference>
<dbReference type="Proteomes" id="UP000198931">
    <property type="component" value="Unassembled WGS sequence"/>
</dbReference>
<accession>A0A1I3E275</accession>
<feature type="transmembrane region" description="Helical" evidence="5">
    <location>
        <begin position="226"/>
        <end position="245"/>
    </location>
</feature>
<evidence type="ECO:0000256" key="3">
    <source>
        <dbReference type="ARBA" id="ARBA00022989"/>
    </source>
</evidence>
<evidence type="ECO:0000256" key="5">
    <source>
        <dbReference type="RuleBase" id="RU363041"/>
    </source>
</evidence>
<evidence type="ECO:0000256" key="2">
    <source>
        <dbReference type="ARBA" id="ARBA00022692"/>
    </source>
</evidence>
<evidence type="ECO:0000313" key="6">
    <source>
        <dbReference type="EMBL" id="SFH93055.1"/>
    </source>
</evidence>
<feature type="transmembrane region" description="Helical" evidence="5">
    <location>
        <begin position="7"/>
        <end position="40"/>
    </location>
</feature>
<evidence type="ECO:0000256" key="1">
    <source>
        <dbReference type="ARBA" id="ARBA00004141"/>
    </source>
</evidence>
<gene>
    <name evidence="6" type="ORF">SAMN05443292_0834</name>
</gene>
<comment type="similarity">
    <text evidence="5">Belongs to the 4-toluene sulfonate uptake permease (TSUP) (TC 2.A.102) family.</text>
</comment>
<evidence type="ECO:0000256" key="4">
    <source>
        <dbReference type="ARBA" id="ARBA00023136"/>
    </source>
</evidence>
<comment type="subcellular location">
    <subcellularLocation>
        <location evidence="5">Cell membrane</location>
        <topology evidence="5">Multi-pass membrane protein</topology>
    </subcellularLocation>
    <subcellularLocation>
        <location evidence="1">Membrane</location>
        <topology evidence="1">Multi-pass membrane protein</topology>
    </subcellularLocation>
</comment>
<keyword evidence="5" id="KW-1003">Cell membrane</keyword>
<proteinExistence type="inferred from homology"/>